<sequence length="99" mass="10795">MANFLCLNPASVTGRQDLSLGTQATAPAVEVPAPPSEGQIADEFKESIAHLEEALDLGDRKNAVRYARHLKAMRKNYRGSLSSDDNRAIKDLLRRASTS</sequence>
<reference evidence="2" key="1">
    <citation type="journal article" date="2019" name="Int. J. Syst. Evol. Microbiol.">
        <title>The Global Catalogue of Microorganisms (GCM) 10K type strain sequencing project: providing services to taxonomists for standard genome sequencing and annotation.</title>
        <authorList>
            <consortium name="The Broad Institute Genomics Platform"/>
            <consortium name="The Broad Institute Genome Sequencing Center for Infectious Disease"/>
            <person name="Wu L."/>
            <person name="Ma J."/>
        </authorList>
    </citation>
    <scope>NUCLEOTIDE SEQUENCE [LARGE SCALE GENOMIC DNA]</scope>
    <source>
        <strain evidence="2">JCM 13929</strain>
    </source>
</reference>
<evidence type="ECO:0000313" key="1">
    <source>
        <dbReference type="EMBL" id="GAA1684489.1"/>
    </source>
</evidence>
<proteinExistence type="predicted"/>
<gene>
    <name evidence="1" type="ORF">GCM10009733_096410</name>
</gene>
<organism evidence="1 2">
    <name type="scientific">Nonomuraea maheshkhaliensis</name>
    <dbReference type="NCBI Taxonomy" id="419590"/>
    <lineage>
        <taxon>Bacteria</taxon>
        <taxon>Bacillati</taxon>
        <taxon>Actinomycetota</taxon>
        <taxon>Actinomycetes</taxon>
        <taxon>Streptosporangiales</taxon>
        <taxon>Streptosporangiaceae</taxon>
        <taxon>Nonomuraea</taxon>
    </lineage>
</organism>
<accession>A0ABP4T9W4</accession>
<name>A0ABP4T9W4_9ACTN</name>
<dbReference type="EMBL" id="BAAAMU010000138">
    <property type="protein sequence ID" value="GAA1684489.1"/>
    <property type="molecule type" value="Genomic_DNA"/>
</dbReference>
<dbReference type="Proteomes" id="UP001500064">
    <property type="component" value="Unassembled WGS sequence"/>
</dbReference>
<comment type="caution">
    <text evidence="1">The sequence shown here is derived from an EMBL/GenBank/DDBJ whole genome shotgun (WGS) entry which is preliminary data.</text>
</comment>
<protein>
    <submittedName>
        <fullName evidence="1">Uncharacterized protein</fullName>
    </submittedName>
</protein>
<keyword evidence="2" id="KW-1185">Reference proteome</keyword>
<evidence type="ECO:0000313" key="2">
    <source>
        <dbReference type="Proteomes" id="UP001500064"/>
    </source>
</evidence>